<organism evidence="4">
    <name type="scientific">Gongylonema pulchrum</name>
    <dbReference type="NCBI Taxonomy" id="637853"/>
    <lineage>
        <taxon>Eukaryota</taxon>
        <taxon>Metazoa</taxon>
        <taxon>Ecdysozoa</taxon>
        <taxon>Nematoda</taxon>
        <taxon>Chromadorea</taxon>
        <taxon>Rhabditida</taxon>
        <taxon>Spirurina</taxon>
        <taxon>Spiruromorpha</taxon>
        <taxon>Spiruroidea</taxon>
        <taxon>Gongylonematidae</taxon>
        <taxon>Gongylonema</taxon>
    </lineage>
</organism>
<proteinExistence type="predicted"/>
<name>A0A183DJN4_9BILA</name>
<dbReference type="GO" id="GO:0016020">
    <property type="term" value="C:membrane"/>
    <property type="evidence" value="ECO:0007669"/>
    <property type="project" value="InterPro"/>
</dbReference>
<reference evidence="4" key="1">
    <citation type="submission" date="2016-06" db="UniProtKB">
        <authorList>
            <consortium name="WormBaseParasite"/>
        </authorList>
    </citation>
    <scope>IDENTIFICATION</scope>
</reference>
<dbReference type="SUPFAM" id="SSF90112">
    <property type="entry name" value="Neurotransmitter-gated ion-channel transmembrane pore"/>
    <property type="match status" value="1"/>
</dbReference>
<dbReference type="AlphaFoldDB" id="A0A183DJN4"/>
<feature type="chain" id="PRO_5043138736" evidence="1">
    <location>
        <begin position="24"/>
        <end position="76"/>
    </location>
</feature>
<evidence type="ECO:0000313" key="2">
    <source>
        <dbReference type="EMBL" id="VDK66326.1"/>
    </source>
</evidence>
<dbReference type="EMBL" id="UYRT01027430">
    <property type="protein sequence ID" value="VDK66326.1"/>
    <property type="molecule type" value="Genomic_DNA"/>
</dbReference>
<gene>
    <name evidence="2" type="ORF">GPUH_LOCUS8921</name>
</gene>
<evidence type="ECO:0000313" key="3">
    <source>
        <dbReference type="Proteomes" id="UP000271098"/>
    </source>
</evidence>
<evidence type="ECO:0000256" key="1">
    <source>
        <dbReference type="SAM" id="SignalP"/>
    </source>
</evidence>
<keyword evidence="1" id="KW-0732">Signal</keyword>
<protein>
    <submittedName>
        <fullName evidence="4">Secreted protein</fullName>
    </submittedName>
</protein>
<feature type="signal peptide" evidence="1">
    <location>
        <begin position="1"/>
        <end position="23"/>
    </location>
</feature>
<dbReference type="InterPro" id="IPR036719">
    <property type="entry name" value="Neuro-gated_channel_TM_sf"/>
</dbReference>
<dbReference type="Proteomes" id="UP000271098">
    <property type="component" value="Unassembled WGS sequence"/>
</dbReference>
<dbReference type="WBParaSite" id="GPUH_0000893501-mRNA-1">
    <property type="protein sequence ID" value="GPUH_0000893501-mRNA-1"/>
    <property type="gene ID" value="GPUH_0000893501"/>
</dbReference>
<reference evidence="2 3" key="2">
    <citation type="submission" date="2018-11" db="EMBL/GenBank/DDBJ databases">
        <authorList>
            <consortium name="Pathogen Informatics"/>
        </authorList>
    </citation>
    <scope>NUCLEOTIDE SEQUENCE [LARGE SCALE GENOMIC DNA]</scope>
</reference>
<keyword evidence="3" id="KW-1185">Reference proteome</keyword>
<accession>A0A183DJN4</accession>
<sequence>MLSCMTFVFCSLLELAWVGYLSREEVDPPKSVTINTAKVSPCVHQYSDGVKPKTSSTPLHNRYETNSIVPRFDMNS</sequence>
<dbReference type="Gene3D" id="6.10.250.2810">
    <property type="match status" value="1"/>
</dbReference>
<dbReference type="GO" id="GO:0006811">
    <property type="term" value="P:monoatomic ion transport"/>
    <property type="evidence" value="ECO:0007669"/>
    <property type="project" value="InterPro"/>
</dbReference>
<evidence type="ECO:0000313" key="4">
    <source>
        <dbReference type="WBParaSite" id="GPUH_0000893501-mRNA-1"/>
    </source>
</evidence>